<dbReference type="GO" id="GO:0006508">
    <property type="term" value="P:proteolysis"/>
    <property type="evidence" value="ECO:0007669"/>
    <property type="project" value="UniProtKB-KW"/>
</dbReference>
<keyword evidence="2" id="KW-0863">Zinc-finger</keyword>
<feature type="domain" description="CCHC-type" evidence="4">
    <location>
        <begin position="122"/>
        <end position="137"/>
    </location>
</feature>
<dbReference type="Gene3D" id="3.30.420.10">
    <property type="entry name" value="Ribonuclease H-like superfamily/Ribonuclease H"/>
    <property type="match status" value="1"/>
</dbReference>
<evidence type="ECO:0000259" key="5">
    <source>
        <dbReference type="PROSITE" id="PS50994"/>
    </source>
</evidence>
<dbReference type="InterPro" id="IPR039537">
    <property type="entry name" value="Retrotran_Ty1/copia-like"/>
</dbReference>
<dbReference type="Pfam" id="PF13976">
    <property type="entry name" value="gag_pre-integrs"/>
    <property type="match status" value="1"/>
</dbReference>
<comment type="caution">
    <text evidence="6">The sequence shown here is derived from an EMBL/GenBank/DDBJ whole genome shotgun (WGS) entry which is preliminary data.</text>
</comment>
<dbReference type="PANTHER" id="PTHR42648:SF28">
    <property type="entry name" value="TRANSPOSON-ENCODED PROTEIN WITH RIBONUCLEASE H-LIKE AND RETROVIRUS ZINC FINGER-LIKE DOMAINS"/>
    <property type="match status" value="1"/>
</dbReference>
<dbReference type="SUPFAM" id="SSF57756">
    <property type="entry name" value="Retrovirus zinc finger-like domains"/>
    <property type="match status" value="1"/>
</dbReference>
<dbReference type="Gene3D" id="4.10.60.10">
    <property type="entry name" value="Zinc finger, CCHC-type"/>
    <property type="match status" value="1"/>
</dbReference>
<dbReference type="SUPFAM" id="SSF53098">
    <property type="entry name" value="Ribonuclease H-like"/>
    <property type="match status" value="1"/>
</dbReference>
<dbReference type="Proteomes" id="UP001162060">
    <property type="component" value="Unassembled WGS sequence"/>
</dbReference>
<reference evidence="6" key="1">
    <citation type="submission" date="2024-01" db="EMBL/GenBank/DDBJ databases">
        <authorList>
            <person name="Webb A."/>
        </authorList>
    </citation>
    <scope>NUCLEOTIDE SEQUENCE</scope>
    <source>
        <strain evidence="6">Pm1</strain>
    </source>
</reference>
<dbReference type="Pfam" id="PF22936">
    <property type="entry name" value="Pol_BBD"/>
    <property type="match status" value="1"/>
</dbReference>
<organism evidence="6 7">
    <name type="scientific">Peronospora matthiolae</name>
    <dbReference type="NCBI Taxonomy" id="2874970"/>
    <lineage>
        <taxon>Eukaryota</taxon>
        <taxon>Sar</taxon>
        <taxon>Stramenopiles</taxon>
        <taxon>Oomycota</taxon>
        <taxon>Peronosporomycetes</taxon>
        <taxon>Peronosporales</taxon>
        <taxon>Peronosporaceae</taxon>
        <taxon>Peronospora</taxon>
    </lineage>
</organism>
<dbReference type="GO" id="GO:0008233">
    <property type="term" value="F:peptidase activity"/>
    <property type="evidence" value="ECO:0007669"/>
    <property type="project" value="UniProtKB-KW"/>
</dbReference>
<dbReference type="PROSITE" id="PS50158">
    <property type="entry name" value="ZF_CCHC"/>
    <property type="match status" value="1"/>
</dbReference>
<dbReference type="SMART" id="SM00343">
    <property type="entry name" value="ZnF_C2HC"/>
    <property type="match status" value="1"/>
</dbReference>
<dbReference type="InterPro" id="IPR057670">
    <property type="entry name" value="SH3_retrovirus"/>
</dbReference>
<evidence type="ECO:0000256" key="2">
    <source>
        <dbReference type="PROSITE-ProRule" id="PRU00047"/>
    </source>
</evidence>
<evidence type="ECO:0000256" key="3">
    <source>
        <dbReference type="SAM" id="MobiDB-lite"/>
    </source>
</evidence>
<evidence type="ECO:0000313" key="6">
    <source>
        <dbReference type="EMBL" id="CAK7925312.1"/>
    </source>
</evidence>
<dbReference type="InterPro" id="IPR001878">
    <property type="entry name" value="Znf_CCHC"/>
</dbReference>
<dbReference type="InterPro" id="IPR012337">
    <property type="entry name" value="RNaseH-like_sf"/>
</dbReference>
<keyword evidence="1" id="KW-0645">Protease</keyword>
<dbReference type="Pfam" id="PF25597">
    <property type="entry name" value="SH3_retrovirus"/>
    <property type="match status" value="1"/>
</dbReference>
<dbReference type="PANTHER" id="PTHR42648">
    <property type="entry name" value="TRANSPOSASE, PUTATIVE-RELATED"/>
    <property type="match status" value="1"/>
</dbReference>
<dbReference type="GO" id="GO:0003676">
    <property type="term" value="F:nucleic acid binding"/>
    <property type="evidence" value="ECO:0007669"/>
    <property type="project" value="InterPro"/>
</dbReference>
<dbReference type="GO" id="GO:0015074">
    <property type="term" value="P:DNA integration"/>
    <property type="evidence" value="ECO:0007669"/>
    <property type="project" value="InterPro"/>
</dbReference>
<dbReference type="InterPro" id="IPR001584">
    <property type="entry name" value="Integrase_cat-core"/>
</dbReference>
<keyword evidence="1" id="KW-0378">Hydrolase</keyword>
<dbReference type="PROSITE" id="PS50994">
    <property type="entry name" value="INTEGRASE"/>
    <property type="match status" value="1"/>
</dbReference>
<keyword evidence="2" id="KW-0479">Metal-binding</keyword>
<evidence type="ECO:0008006" key="8">
    <source>
        <dbReference type="Google" id="ProtNLM"/>
    </source>
</evidence>
<dbReference type="InterPro" id="IPR036875">
    <property type="entry name" value="Znf_CCHC_sf"/>
</dbReference>
<evidence type="ECO:0000256" key="1">
    <source>
        <dbReference type="ARBA" id="ARBA00022670"/>
    </source>
</evidence>
<dbReference type="EMBL" id="CAKLBY020000086">
    <property type="protein sequence ID" value="CAK7925312.1"/>
    <property type="molecule type" value="Genomic_DNA"/>
</dbReference>
<name>A0AAV1TVR1_9STRA</name>
<dbReference type="AlphaFoldDB" id="A0AAV1TVR1"/>
<dbReference type="InterPro" id="IPR036397">
    <property type="entry name" value="RNaseH_sf"/>
</dbReference>
<feature type="compositionally biased region" description="Basic residues" evidence="3">
    <location>
        <begin position="719"/>
        <end position="728"/>
    </location>
</feature>
<feature type="domain" description="Integrase catalytic" evidence="5">
    <location>
        <begin position="345"/>
        <end position="520"/>
    </location>
</feature>
<keyword evidence="2" id="KW-0862">Zinc</keyword>
<accession>A0AAV1TVR1</accession>
<gene>
    <name evidence="6" type="ORF">PM001_LOCUS10462</name>
</gene>
<dbReference type="Pfam" id="PF00098">
    <property type="entry name" value="zf-CCHC"/>
    <property type="match status" value="1"/>
</dbReference>
<dbReference type="Pfam" id="PF14223">
    <property type="entry name" value="Retrotran_gag_2"/>
    <property type="match status" value="1"/>
</dbReference>
<dbReference type="InterPro" id="IPR054722">
    <property type="entry name" value="PolX-like_BBD"/>
</dbReference>
<sequence length="758" mass="84998">MASRMWLKEKFSSFRYTASSMEKHFEELEALVLQMGGAGCRPDEEDVCATLLRSLPASFEGLVQAFRMSVGKFTYGDVMSRVLAEDIRQKEQGRIEEETAKLAGRGRQEWKKKPFDKRGIQCYQCGKRGHFKRECTNGDTETHESNVSFHVTTTHGGVCREWVVDSGASNHMCASREAFVDHRVDHSNRTVSVAKSGVTLRVLGVGTVVLDLNIHPTIQSVGQPTGLVCARLENTLHVENLSRNLFSIPAILAKAMHVSMDINGCKIYRNGKVVGSGTKRGNLIYLNVANDAECHVASEVGDLWHRRFGHASHESVAKVLAKNKICTGSISNKLCNVCELSKQARKPYPTHDTGANVQSDIVCSYVLEPIIPASRSGCAYAVTFIMMKTRFVKVYPVVRKSDVLSEFIEFRQYMKTQAGVSVRTIRSDNGGEYTSTDMKTYCALKNVKQEFTIPHNPQQIGMAERANRTLVEMARCMLKDSDMEKTFWAEALVTAAYIRNTISTATRTHTTPYEETFYRLFDYGSLRVFGTECFAHVPKTKRSKLNDSGVRCRMLGYLENQKGYRLLNASTGQIMHSRSVTFDESAREKVKPEIDEDVESDGHETELTDTKFHGSVDANLNDNGARGMASEHQLVHCNYPQTHQLQVVDPRGSEFLPGSTSIQPHGNAEVQIQGHHQLNGCTDIVLTDLEESMSPRMTGRQMITSNPSGTPDRDGLNQRRVRPARKKRGILRYEDEFNGMRRMDSNEADLEDEFDGLH</sequence>
<protein>
    <recommendedName>
        <fullName evidence="8">Polyprotein</fullName>
    </recommendedName>
</protein>
<feature type="region of interest" description="Disordered" evidence="3">
    <location>
        <begin position="699"/>
        <end position="728"/>
    </location>
</feature>
<dbReference type="InterPro" id="IPR025724">
    <property type="entry name" value="GAG-pre-integrase_dom"/>
</dbReference>
<proteinExistence type="predicted"/>
<evidence type="ECO:0000259" key="4">
    <source>
        <dbReference type="PROSITE" id="PS50158"/>
    </source>
</evidence>
<dbReference type="GO" id="GO:0008270">
    <property type="term" value="F:zinc ion binding"/>
    <property type="evidence" value="ECO:0007669"/>
    <property type="project" value="UniProtKB-KW"/>
</dbReference>
<evidence type="ECO:0000313" key="7">
    <source>
        <dbReference type="Proteomes" id="UP001162060"/>
    </source>
</evidence>